<sequence length="137" mass="15686">MVGSVIIEDSEGKILLTRSPKWHNKWIMPGGHVEAGEKIEEALIREAEEEVGLKLESLGIIAFGELVGSKDYHRPAHFIYFDILCKTGDRNIILDNKELTEYAWVEPEKALEMDLAEAYDDTIKEYLKFKHHQNNSS</sequence>
<proteinExistence type="inferred from homology"/>
<dbReference type="InterPro" id="IPR020084">
    <property type="entry name" value="NUDIX_hydrolase_CS"/>
</dbReference>
<reference evidence="6 7" key="1">
    <citation type="journal article" date="2016" name="Nat. Commun.">
        <title>Thousands of microbial genomes shed light on interconnected biogeochemical processes in an aquifer system.</title>
        <authorList>
            <person name="Anantharaman K."/>
            <person name="Brown C.T."/>
            <person name="Hug L.A."/>
            <person name="Sharon I."/>
            <person name="Castelle C.J."/>
            <person name="Probst A.J."/>
            <person name="Thomas B.C."/>
            <person name="Singh A."/>
            <person name="Wilkins M.J."/>
            <person name="Karaoz U."/>
            <person name="Brodie E.L."/>
            <person name="Williams K.H."/>
            <person name="Hubbard S.S."/>
            <person name="Banfield J.F."/>
        </authorList>
    </citation>
    <scope>NUCLEOTIDE SEQUENCE [LARGE SCALE GENOMIC DNA]</scope>
</reference>
<organism evidence="6 7">
    <name type="scientific">Candidatus Tagabacteria bacterium RIFCSPLOWO2_01_FULL_42_9</name>
    <dbReference type="NCBI Taxonomy" id="1802296"/>
    <lineage>
        <taxon>Bacteria</taxon>
        <taxon>Candidatus Tagaibacteriota</taxon>
    </lineage>
</organism>
<dbReference type="PROSITE" id="PS00893">
    <property type="entry name" value="NUDIX_BOX"/>
    <property type="match status" value="1"/>
</dbReference>
<keyword evidence="2 4" id="KW-0378">Hydrolase</keyword>
<dbReference type="InterPro" id="IPR000086">
    <property type="entry name" value="NUDIX_hydrolase_dom"/>
</dbReference>
<dbReference type="InterPro" id="IPR020476">
    <property type="entry name" value="Nudix_hydrolase"/>
</dbReference>
<evidence type="ECO:0000256" key="4">
    <source>
        <dbReference type="RuleBase" id="RU003476"/>
    </source>
</evidence>
<dbReference type="GO" id="GO:0016787">
    <property type="term" value="F:hydrolase activity"/>
    <property type="evidence" value="ECO:0007669"/>
    <property type="project" value="UniProtKB-KW"/>
</dbReference>
<dbReference type="Proteomes" id="UP000178116">
    <property type="component" value="Unassembled WGS sequence"/>
</dbReference>
<evidence type="ECO:0000256" key="1">
    <source>
        <dbReference type="ARBA" id="ARBA00001946"/>
    </source>
</evidence>
<keyword evidence="3" id="KW-0460">Magnesium</keyword>
<dbReference type="PANTHER" id="PTHR43046">
    <property type="entry name" value="GDP-MANNOSE MANNOSYL HYDROLASE"/>
    <property type="match status" value="1"/>
</dbReference>
<evidence type="ECO:0000256" key="3">
    <source>
        <dbReference type="ARBA" id="ARBA00022842"/>
    </source>
</evidence>
<dbReference type="InterPro" id="IPR015797">
    <property type="entry name" value="NUDIX_hydrolase-like_dom_sf"/>
</dbReference>
<dbReference type="AlphaFoldDB" id="A0A1G2LTF9"/>
<protein>
    <recommendedName>
        <fullName evidence="5">Nudix hydrolase domain-containing protein</fullName>
    </recommendedName>
</protein>
<dbReference type="Gene3D" id="3.90.79.10">
    <property type="entry name" value="Nucleoside Triphosphate Pyrophosphohydrolase"/>
    <property type="match status" value="1"/>
</dbReference>
<feature type="domain" description="Nudix hydrolase" evidence="5">
    <location>
        <begin position="1"/>
        <end position="129"/>
    </location>
</feature>
<dbReference type="SUPFAM" id="SSF55811">
    <property type="entry name" value="Nudix"/>
    <property type="match status" value="1"/>
</dbReference>
<dbReference type="Pfam" id="PF00293">
    <property type="entry name" value="NUDIX"/>
    <property type="match status" value="1"/>
</dbReference>
<dbReference type="PRINTS" id="PR00502">
    <property type="entry name" value="NUDIXFAMILY"/>
</dbReference>
<evidence type="ECO:0000256" key="2">
    <source>
        <dbReference type="ARBA" id="ARBA00022801"/>
    </source>
</evidence>
<gene>
    <name evidence="6" type="ORF">A3A10_02415</name>
</gene>
<evidence type="ECO:0000259" key="5">
    <source>
        <dbReference type="PROSITE" id="PS51462"/>
    </source>
</evidence>
<accession>A0A1G2LTF9</accession>
<comment type="similarity">
    <text evidence="4">Belongs to the Nudix hydrolase family.</text>
</comment>
<dbReference type="PROSITE" id="PS51462">
    <property type="entry name" value="NUDIX"/>
    <property type="match status" value="1"/>
</dbReference>
<comment type="cofactor">
    <cofactor evidence="1">
        <name>Mg(2+)</name>
        <dbReference type="ChEBI" id="CHEBI:18420"/>
    </cofactor>
</comment>
<comment type="caution">
    <text evidence="6">The sequence shown here is derived from an EMBL/GenBank/DDBJ whole genome shotgun (WGS) entry which is preliminary data.</text>
</comment>
<dbReference type="EMBL" id="MHRA01000038">
    <property type="protein sequence ID" value="OHA14938.1"/>
    <property type="molecule type" value="Genomic_DNA"/>
</dbReference>
<name>A0A1G2LTF9_9BACT</name>
<evidence type="ECO:0000313" key="6">
    <source>
        <dbReference type="EMBL" id="OHA14938.1"/>
    </source>
</evidence>
<dbReference type="PANTHER" id="PTHR43046:SF12">
    <property type="entry name" value="GDP-MANNOSE MANNOSYL HYDROLASE"/>
    <property type="match status" value="1"/>
</dbReference>
<evidence type="ECO:0000313" key="7">
    <source>
        <dbReference type="Proteomes" id="UP000178116"/>
    </source>
</evidence>